<feature type="transmembrane region" description="Helical" evidence="7">
    <location>
        <begin position="279"/>
        <end position="296"/>
    </location>
</feature>
<evidence type="ECO:0000256" key="5">
    <source>
        <dbReference type="ARBA" id="ARBA00022989"/>
    </source>
</evidence>
<evidence type="ECO:0000256" key="1">
    <source>
        <dbReference type="ARBA" id="ARBA00004651"/>
    </source>
</evidence>
<feature type="transmembrane region" description="Helical" evidence="7">
    <location>
        <begin position="12"/>
        <end position="32"/>
    </location>
</feature>
<dbReference type="SUPFAM" id="SSF103481">
    <property type="entry name" value="Multidrug resistance efflux transporter EmrE"/>
    <property type="match status" value="2"/>
</dbReference>
<dbReference type="EMBL" id="UATM01000032">
    <property type="protein sequence ID" value="SPY48686.1"/>
    <property type="molecule type" value="Genomic_DNA"/>
</dbReference>
<feature type="domain" description="EamA" evidence="8">
    <location>
        <begin position="164"/>
        <end position="295"/>
    </location>
</feature>
<evidence type="ECO:0000313" key="9">
    <source>
        <dbReference type="EMBL" id="SPY48686.1"/>
    </source>
</evidence>
<organism evidence="9 10">
    <name type="scientific">Peptoniphilus harei</name>
    <dbReference type="NCBI Taxonomy" id="54005"/>
    <lineage>
        <taxon>Bacteria</taxon>
        <taxon>Bacillati</taxon>
        <taxon>Bacillota</taxon>
        <taxon>Tissierellia</taxon>
        <taxon>Tissierellales</taxon>
        <taxon>Peptoniphilaceae</taxon>
        <taxon>Peptoniphilus</taxon>
    </lineage>
</organism>
<feature type="transmembrane region" description="Helical" evidence="7">
    <location>
        <begin position="254"/>
        <end position="273"/>
    </location>
</feature>
<dbReference type="STRING" id="54005.HMPREF3229_01008"/>
<dbReference type="AlphaFoldDB" id="A0A2X1ZZB2"/>
<dbReference type="Pfam" id="PF00892">
    <property type="entry name" value="EamA"/>
    <property type="match status" value="2"/>
</dbReference>
<name>A0A2X1ZZB2_9FIRM</name>
<reference evidence="9 10" key="1">
    <citation type="submission" date="2018-06" db="EMBL/GenBank/DDBJ databases">
        <authorList>
            <consortium name="Pathogen Informatics"/>
            <person name="Doyle S."/>
        </authorList>
    </citation>
    <scope>NUCLEOTIDE SEQUENCE [LARGE SCALE GENOMIC DNA]</scope>
    <source>
        <strain evidence="9 10">NCTC13076</strain>
    </source>
</reference>
<evidence type="ECO:0000256" key="4">
    <source>
        <dbReference type="ARBA" id="ARBA00022692"/>
    </source>
</evidence>
<dbReference type="GeneID" id="83861468"/>
<proteinExistence type="inferred from homology"/>
<gene>
    <name evidence="9" type="primary">yicL</name>
    <name evidence="9" type="ORF">NCTC13076_01773</name>
</gene>
<evidence type="ECO:0000259" key="8">
    <source>
        <dbReference type="Pfam" id="PF00892"/>
    </source>
</evidence>
<keyword evidence="6 7" id="KW-0472">Membrane</keyword>
<evidence type="ECO:0000256" key="2">
    <source>
        <dbReference type="ARBA" id="ARBA00007362"/>
    </source>
</evidence>
<evidence type="ECO:0000256" key="6">
    <source>
        <dbReference type="ARBA" id="ARBA00023136"/>
    </source>
</evidence>
<dbReference type="PANTHER" id="PTHR32322">
    <property type="entry name" value="INNER MEMBRANE TRANSPORTER"/>
    <property type="match status" value="1"/>
</dbReference>
<dbReference type="InterPro" id="IPR037185">
    <property type="entry name" value="EmrE-like"/>
</dbReference>
<feature type="transmembrane region" description="Helical" evidence="7">
    <location>
        <begin position="38"/>
        <end position="59"/>
    </location>
</feature>
<keyword evidence="3" id="KW-1003">Cell membrane</keyword>
<dbReference type="InterPro" id="IPR000620">
    <property type="entry name" value="EamA_dom"/>
</dbReference>
<comment type="similarity">
    <text evidence="2">Belongs to the EamA transporter family.</text>
</comment>
<feature type="transmembrane region" description="Helical" evidence="7">
    <location>
        <begin position="162"/>
        <end position="181"/>
    </location>
</feature>
<dbReference type="Proteomes" id="UP000250070">
    <property type="component" value="Unassembled WGS sequence"/>
</dbReference>
<feature type="transmembrane region" description="Helical" evidence="7">
    <location>
        <begin position="221"/>
        <end position="242"/>
    </location>
</feature>
<keyword evidence="4 7" id="KW-0812">Transmembrane</keyword>
<feature type="transmembrane region" description="Helical" evidence="7">
    <location>
        <begin position="106"/>
        <end position="126"/>
    </location>
</feature>
<feature type="transmembrane region" description="Helical" evidence="7">
    <location>
        <begin position="193"/>
        <end position="215"/>
    </location>
</feature>
<dbReference type="InterPro" id="IPR050638">
    <property type="entry name" value="AA-Vitamin_Transporters"/>
</dbReference>
<feature type="transmembrane region" description="Helical" evidence="7">
    <location>
        <begin position="80"/>
        <end position="100"/>
    </location>
</feature>
<dbReference type="RefSeq" id="WP_236587183.1">
    <property type="nucleotide sequence ID" value="NZ_CP068103.1"/>
</dbReference>
<keyword evidence="5 7" id="KW-1133">Transmembrane helix</keyword>
<comment type="subcellular location">
    <subcellularLocation>
        <location evidence="1">Cell membrane</location>
        <topology evidence="1">Multi-pass membrane protein</topology>
    </subcellularLocation>
</comment>
<sequence length="302" mass="32888">MEKNNTMRGLFFASFGAMSWGISGVCSQYLFMNYELDSAWLTAIRMLLSGIVLLIISTIKNKEGKNNILKIWTQPKDLSWLLAFAILGLLMCQYTFVSAIKYSDSATATVLQSLNVVIMIVFMSIVTKTKMKISQVIAVFLAVFGTYLISTGGNPRNMTISPAGLIFGLLSATGVITYTLFSRPIISKWGNILVTGWGMLIGGLVISIITKAWIIPEDLDFTAWLMIAVIIIVGTAGGFSAFLEGVKHIGPVKATLIGCLEPASATLLASIFLGMRFTLVELAGFFCILLTVYLSVKDKSKE</sequence>
<accession>A0A2X1ZZB2</accession>
<evidence type="ECO:0000313" key="10">
    <source>
        <dbReference type="Proteomes" id="UP000250070"/>
    </source>
</evidence>
<evidence type="ECO:0000256" key="3">
    <source>
        <dbReference type="ARBA" id="ARBA00022475"/>
    </source>
</evidence>
<protein>
    <submittedName>
        <fullName evidence="9">Uncharacterized inner membrane transporter yicL</fullName>
    </submittedName>
</protein>
<dbReference type="GO" id="GO:0005886">
    <property type="term" value="C:plasma membrane"/>
    <property type="evidence" value="ECO:0007669"/>
    <property type="project" value="UniProtKB-SubCell"/>
</dbReference>
<evidence type="ECO:0000256" key="7">
    <source>
        <dbReference type="SAM" id="Phobius"/>
    </source>
</evidence>
<feature type="domain" description="EamA" evidence="8">
    <location>
        <begin position="8"/>
        <end position="151"/>
    </location>
</feature>
<feature type="transmembrane region" description="Helical" evidence="7">
    <location>
        <begin position="133"/>
        <end position="150"/>
    </location>
</feature>
<dbReference type="PANTHER" id="PTHR32322:SF18">
    <property type="entry name" value="S-ADENOSYLMETHIONINE_S-ADENOSYLHOMOCYSTEINE TRANSPORTER"/>
    <property type="match status" value="1"/>
</dbReference>